<dbReference type="EMBL" id="JBHUHT010000009">
    <property type="protein sequence ID" value="MFD2095561.1"/>
    <property type="molecule type" value="Genomic_DNA"/>
</dbReference>
<dbReference type="InterPro" id="IPR046689">
    <property type="entry name" value="DUF6559"/>
</dbReference>
<evidence type="ECO:0000313" key="1">
    <source>
        <dbReference type="EMBL" id="MFD2095561.1"/>
    </source>
</evidence>
<reference evidence="2" key="1">
    <citation type="journal article" date="2019" name="Int. J. Syst. Evol. Microbiol.">
        <title>The Global Catalogue of Microorganisms (GCM) 10K type strain sequencing project: providing services to taxonomists for standard genome sequencing and annotation.</title>
        <authorList>
            <consortium name="The Broad Institute Genomics Platform"/>
            <consortium name="The Broad Institute Genome Sequencing Center for Infectious Disease"/>
            <person name="Wu L."/>
            <person name="Ma J."/>
        </authorList>
    </citation>
    <scope>NUCLEOTIDE SEQUENCE [LARGE SCALE GENOMIC DNA]</scope>
    <source>
        <strain evidence="2">CGMCC 1.10992</strain>
    </source>
</reference>
<name>A0ABW4XLF7_9GAMM</name>
<organism evidence="1 2">
    <name type="scientific">Corallincola platygyrae</name>
    <dbReference type="NCBI Taxonomy" id="1193278"/>
    <lineage>
        <taxon>Bacteria</taxon>
        <taxon>Pseudomonadati</taxon>
        <taxon>Pseudomonadota</taxon>
        <taxon>Gammaproteobacteria</taxon>
        <taxon>Alteromonadales</taxon>
        <taxon>Psychromonadaceae</taxon>
        <taxon>Corallincola</taxon>
    </lineage>
</organism>
<dbReference type="RefSeq" id="WP_345340366.1">
    <property type="nucleotide sequence ID" value="NZ_BAABLI010000014.1"/>
</dbReference>
<protein>
    <submittedName>
        <fullName evidence="1">DUF6559 family protein</fullName>
    </submittedName>
</protein>
<dbReference type="Pfam" id="PF20196">
    <property type="entry name" value="DUF6559"/>
    <property type="match status" value="1"/>
</dbReference>
<comment type="caution">
    <text evidence="1">The sequence shown here is derived from an EMBL/GenBank/DDBJ whole genome shotgun (WGS) entry which is preliminary data.</text>
</comment>
<dbReference type="Proteomes" id="UP001597380">
    <property type="component" value="Unassembled WGS sequence"/>
</dbReference>
<proteinExistence type="predicted"/>
<gene>
    <name evidence="1" type="ORF">ACFSJ3_06140</name>
</gene>
<accession>A0ABW4XLF7</accession>
<sequence length="131" mass="15424">MALFSLFSARKQLIKVITLVSPYLRACYGDRNSYSIDQVNIGLDRCGLLGDKAAEQAYAIFVEEKEFNAWVRAKQLSLSYQRIRRQIRERLNLSPEQALTTQYLYQYANEFGPRGANWDSQWKLPWPQRRR</sequence>
<evidence type="ECO:0000313" key="2">
    <source>
        <dbReference type="Proteomes" id="UP001597380"/>
    </source>
</evidence>
<keyword evidence="2" id="KW-1185">Reference proteome</keyword>